<comment type="caution">
    <text evidence="2">The sequence shown here is derived from an EMBL/GenBank/DDBJ whole genome shotgun (WGS) entry which is preliminary data.</text>
</comment>
<feature type="signal peptide" evidence="1">
    <location>
        <begin position="1"/>
        <end position="23"/>
    </location>
</feature>
<name>A0ABS7Y0Y3_9FLAO</name>
<evidence type="ECO:0000256" key="1">
    <source>
        <dbReference type="SAM" id="SignalP"/>
    </source>
</evidence>
<evidence type="ECO:0000313" key="2">
    <source>
        <dbReference type="EMBL" id="MCA0153596.1"/>
    </source>
</evidence>
<evidence type="ECO:0008006" key="4">
    <source>
        <dbReference type="Google" id="ProtNLM"/>
    </source>
</evidence>
<reference evidence="3" key="1">
    <citation type="submission" date="2023-07" db="EMBL/GenBank/DDBJ databases">
        <authorList>
            <person name="Yue Y."/>
        </authorList>
    </citation>
    <scope>NUCLEOTIDE SEQUENCE [LARGE SCALE GENOMIC DNA]</scope>
    <source>
        <strain evidence="3">2Y89</strain>
    </source>
</reference>
<accession>A0ABS7Y0Y3</accession>
<dbReference type="RefSeq" id="WP_224478550.1">
    <property type="nucleotide sequence ID" value="NZ_JAIUJS010000004.1"/>
</dbReference>
<proteinExistence type="predicted"/>
<keyword evidence="3" id="KW-1185">Reference proteome</keyword>
<gene>
    <name evidence="2" type="ORF">LBV24_10240</name>
</gene>
<protein>
    <recommendedName>
        <fullName evidence="4">DUF2846 domain-containing protein</fullName>
    </recommendedName>
</protein>
<dbReference type="Proteomes" id="UP001198402">
    <property type="component" value="Unassembled WGS sequence"/>
</dbReference>
<organism evidence="2 3">
    <name type="scientific">Winogradskyella vincentii</name>
    <dbReference type="NCBI Taxonomy" id="2877122"/>
    <lineage>
        <taxon>Bacteria</taxon>
        <taxon>Pseudomonadati</taxon>
        <taxon>Bacteroidota</taxon>
        <taxon>Flavobacteriia</taxon>
        <taxon>Flavobacteriales</taxon>
        <taxon>Flavobacteriaceae</taxon>
        <taxon>Winogradskyella</taxon>
    </lineage>
</organism>
<dbReference type="EMBL" id="JAIUJS010000004">
    <property type="protein sequence ID" value="MCA0153596.1"/>
    <property type="molecule type" value="Genomic_DNA"/>
</dbReference>
<feature type="chain" id="PRO_5046190206" description="DUF2846 domain-containing protein" evidence="1">
    <location>
        <begin position="24"/>
        <end position="187"/>
    </location>
</feature>
<keyword evidence="1" id="KW-0732">Signal</keyword>
<evidence type="ECO:0000313" key="3">
    <source>
        <dbReference type="Proteomes" id="UP001198402"/>
    </source>
</evidence>
<sequence>MRSIKTVLFVLTLVLICSTNLKAQNNISPPSEGNTVIYFLRTTSLGGLMNFRFFEEGNFIGKFNGRNYIRYECDPGESVFWVKAENIDVLKTNLEANKIYLVEANAVMGAMSAGVKFKLVDFENEKQMKRINKLLDTKEAVELTDDEIKVEQEKSKLVVQRGMKTVSKKLKKGKRLKVITPEMDYKQ</sequence>